<evidence type="ECO:0000313" key="3">
    <source>
        <dbReference type="Proteomes" id="UP000683000"/>
    </source>
</evidence>
<dbReference type="AlphaFoldDB" id="A0A8I2YH58"/>
<feature type="region of interest" description="Disordered" evidence="1">
    <location>
        <begin position="197"/>
        <end position="232"/>
    </location>
</feature>
<gene>
    <name evidence="2" type="ORF">JVT61DRAFT_8736</name>
</gene>
<organism evidence="2 3">
    <name type="scientific">Boletus reticuloceps</name>
    <dbReference type="NCBI Taxonomy" id="495285"/>
    <lineage>
        <taxon>Eukaryota</taxon>
        <taxon>Fungi</taxon>
        <taxon>Dikarya</taxon>
        <taxon>Basidiomycota</taxon>
        <taxon>Agaricomycotina</taxon>
        <taxon>Agaricomycetes</taxon>
        <taxon>Agaricomycetidae</taxon>
        <taxon>Boletales</taxon>
        <taxon>Boletineae</taxon>
        <taxon>Boletaceae</taxon>
        <taxon>Boletoideae</taxon>
        <taxon>Boletus</taxon>
    </lineage>
</organism>
<feature type="region of interest" description="Disordered" evidence="1">
    <location>
        <begin position="302"/>
        <end position="331"/>
    </location>
</feature>
<comment type="caution">
    <text evidence="2">The sequence shown here is derived from an EMBL/GenBank/DDBJ whole genome shotgun (WGS) entry which is preliminary data.</text>
</comment>
<evidence type="ECO:0000256" key="1">
    <source>
        <dbReference type="SAM" id="MobiDB-lite"/>
    </source>
</evidence>
<protein>
    <submittedName>
        <fullName evidence="2">Uncharacterized protein</fullName>
    </submittedName>
</protein>
<evidence type="ECO:0000313" key="2">
    <source>
        <dbReference type="EMBL" id="KAG6372034.1"/>
    </source>
</evidence>
<proteinExistence type="predicted"/>
<feature type="compositionally biased region" description="Polar residues" evidence="1">
    <location>
        <begin position="65"/>
        <end position="78"/>
    </location>
</feature>
<feature type="compositionally biased region" description="Low complexity" evidence="1">
    <location>
        <begin position="198"/>
        <end position="211"/>
    </location>
</feature>
<keyword evidence="3" id="KW-1185">Reference proteome</keyword>
<reference evidence="2" key="1">
    <citation type="submission" date="2021-03" db="EMBL/GenBank/DDBJ databases">
        <title>Evolutionary innovations through gain and loss of genes in the ectomycorrhizal Boletales.</title>
        <authorList>
            <person name="Wu G."/>
            <person name="Miyauchi S."/>
            <person name="Morin E."/>
            <person name="Yang Z.-L."/>
            <person name="Xu J."/>
            <person name="Martin F.M."/>
        </authorList>
    </citation>
    <scope>NUCLEOTIDE SEQUENCE</scope>
    <source>
        <strain evidence="2">BR01</strain>
    </source>
</reference>
<dbReference type="EMBL" id="JAGFBS010000030">
    <property type="protein sequence ID" value="KAG6372034.1"/>
    <property type="molecule type" value="Genomic_DNA"/>
</dbReference>
<name>A0A8I2YH58_9AGAM</name>
<accession>A0A8I2YH58</accession>
<dbReference type="Proteomes" id="UP000683000">
    <property type="component" value="Unassembled WGS sequence"/>
</dbReference>
<feature type="region of interest" description="Disordered" evidence="1">
    <location>
        <begin position="52"/>
        <end position="78"/>
    </location>
</feature>
<sequence length="331" mass="35174">MSSPLHTSVPPHLQQLQSYLHPLRPSTLGPLLDLNPEDLDLTAAVQGFFGQTSQGGLELDDDEAQSSSTGHVTVPDESSFSEVLMVPPPACPTEPPLRLIKPSDLDDEVQPSSTGCVPVSKVPTVSELPAAEVYPTEPPLQLTNPGDSITMLPLAMPDLGPPNAPLTNENNNFVFDFGNPTAIKALDDFLANPKQAFPLSLSPQHPSSLSPRDFQGNDPPPTLPVQTEESTPLQPIVAQPTSPIITQSHFPAVQMTPPIQTKASVPLQPIVAQSTTPVIVQTHSPTVVQPTPPIIQTLQTQGSNPLQHVTAQPTSPIVQSHESNPLQPVVA</sequence>